<evidence type="ECO:0000313" key="7">
    <source>
        <dbReference type="EMBL" id="SMO71889.1"/>
    </source>
</evidence>
<gene>
    <name evidence="7" type="ORF">SAMN06273567_103272</name>
</gene>
<dbReference type="PANTHER" id="PTHR11878">
    <property type="entry name" value="SODIUM/CALCIUM EXCHANGER"/>
    <property type="match status" value="1"/>
</dbReference>
<dbReference type="RefSeq" id="WP_142458384.1">
    <property type="nucleotide sequence ID" value="NZ_FXTJ01000003.1"/>
</dbReference>
<feature type="domain" description="Calx-beta" evidence="6">
    <location>
        <begin position="52"/>
        <end position="151"/>
    </location>
</feature>
<evidence type="ECO:0000256" key="3">
    <source>
        <dbReference type="ARBA" id="ARBA00022837"/>
    </source>
</evidence>
<keyword evidence="4" id="KW-0813">Transport</keyword>
<keyword evidence="8" id="KW-1185">Reference proteome</keyword>
<dbReference type="InterPro" id="IPR051171">
    <property type="entry name" value="CaCA"/>
</dbReference>
<dbReference type="SUPFAM" id="SSF101898">
    <property type="entry name" value="NHL repeat"/>
    <property type="match status" value="1"/>
</dbReference>
<keyword evidence="4" id="KW-0406">Ion transport</keyword>
<dbReference type="EMBL" id="FXTJ01000003">
    <property type="protein sequence ID" value="SMO71889.1"/>
    <property type="molecule type" value="Genomic_DNA"/>
</dbReference>
<reference evidence="7 8" key="1">
    <citation type="submission" date="2017-05" db="EMBL/GenBank/DDBJ databases">
        <authorList>
            <person name="Varghese N."/>
            <person name="Submissions S."/>
        </authorList>
    </citation>
    <scope>NUCLEOTIDE SEQUENCE [LARGE SCALE GENOMIC DNA]</scope>
    <source>
        <strain evidence="7 8">DSM 46834</strain>
    </source>
</reference>
<dbReference type="SUPFAM" id="SSF141072">
    <property type="entry name" value="CalX-like"/>
    <property type="match status" value="1"/>
</dbReference>
<feature type="chain" id="PRO_5038556213" evidence="5">
    <location>
        <begin position="28"/>
        <end position="663"/>
    </location>
</feature>
<dbReference type="PROSITE" id="PS51257">
    <property type="entry name" value="PROKAR_LIPOPROTEIN"/>
    <property type="match status" value="1"/>
</dbReference>
<keyword evidence="1 5" id="KW-0732">Signal</keyword>
<organism evidence="7 8">
    <name type="scientific">Geodermatophilus aquaeductus</name>
    <dbReference type="NCBI Taxonomy" id="1564161"/>
    <lineage>
        <taxon>Bacteria</taxon>
        <taxon>Bacillati</taxon>
        <taxon>Actinomycetota</taxon>
        <taxon>Actinomycetes</taxon>
        <taxon>Geodermatophilales</taxon>
        <taxon>Geodermatophilaceae</taxon>
        <taxon>Geodermatophilus</taxon>
    </lineage>
</organism>
<dbReference type="GO" id="GO:0016020">
    <property type="term" value="C:membrane"/>
    <property type="evidence" value="ECO:0007669"/>
    <property type="project" value="InterPro"/>
</dbReference>
<dbReference type="Proteomes" id="UP000317484">
    <property type="component" value="Unassembled WGS sequence"/>
</dbReference>
<dbReference type="PANTHER" id="PTHR11878:SF65">
    <property type="entry name" value="NA_CA-EXCHANGE PROTEIN, ISOFORM G"/>
    <property type="match status" value="1"/>
</dbReference>
<dbReference type="SMART" id="SM00237">
    <property type="entry name" value="Calx_beta"/>
    <property type="match status" value="1"/>
</dbReference>
<keyword evidence="2" id="KW-0677">Repeat</keyword>
<dbReference type="AlphaFoldDB" id="A0A521DJI5"/>
<dbReference type="Pfam" id="PF17164">
    <property type="entry name" value="DUF5122"/>
    <property type="match status" value="5"/>
</dbReference>
<sequence>MAHRERTPAGIALAAGLGIVLAGACTADPGGGPAPVPAAQAVRDLPAGVRSDRCPADPADLGELEFSTSALRVLEGAGERVAIVTRSGDGRGEATARVTTADGSATAGADYTEPRDGVRFADGDATVTLVRVPVVEDLVHEEDETLTVSLEDPVCATLGERSTLELTVVDDDPVATFEIAGTVSGLEGDGLVLRNGVSDDAIQVDGPFVLSRPLAAGDRYDVTVATQPSGPLQSCTVANGSGVMPAAAVTDVLVSCTTDAAIGFLDPDFGVAGIVTTPGLRGVLALAVQDDGSLLALGTSGLTRYRSDGELDLGFGLGGTVATGLSTGFLGDAGDVAVAPDGSVLVAGIVDHRGSTGEDFAVRRYDRDGVPDAGFGSGGVVTTDFAGGSDRAYAVAVGPDGSVVVAGHAAGPSGSDLALARYTPSGAPDPAFDGDGRVTTDFAGGADLGLALALQADGAPVVAGRVSDSRGFREDVGVVRYRVDGAPDPTFGEEGRATVRFAGSSTATAVTLDDQGRVLVAGHAQGGFSATRNDFALARLDAAGVPDVSFDGDGLVTTDFGGPPPASAHDEYARGVVVQPDGRIVAVGVAELDTGGDVAVSRYTADGALDPSFGVGGRLTVDVHGGFDQAADAAVQAADGLVLVGGSAVNGAAVENALLRLAP</sequence>
<dbReference type="NCBIfam" id="TIGR02608">
    <property type="entry name" value="delta_60_rpt"/>
    <property type="match status" value="6"/>
</dbReference>
<keyword evidence="3" id="KW-0106">Calcium</keyword>
<evidence type="ECO:0000256" key="5">
    <source>
        <dbReference type="SAM" id="SignalP"/>
    </source>
</evidence>
<evidence type="ECO:0000259" key="6">
    <source>
        <dbReference type="SMART" id="SM00237"/>
    </source>
</evidence>
<dbReference type="GO" id="GO:0030001">
    <property type="term" value="P:metal ion transport"/>
    <property type="evidence" value="ECO:0007669"/>
    <property type="project" value="TreeGrafter"/>
</dbReference>
<dbReference type="InterPro" id="IPR013431">
    <property type="entry name" value="Delta_60_rpt"/>
</dbReference>
<dbReference type="InterPro" id="IPR038081">
    <property type="entry name" value="CalX-like_sf"/>
</dbReference>
<evidence type="ECO:0000313" key="8">
    <source>
        <dbReference type="Proteomes" id="UP000317484"/>
    </source>
</evidence>
<protein>
    <submittedName>
        <fullName evidence="7">Delta-60 repeat domain-containing protein</fullName>
    </submittedName>
</protein>
<accession>A0A521DJI5</accession>
<name>A0A521DJI5_9ACTN</name>
<feature type="signal peptide" evidence="5">
    <location>
        <begin position="1"/>
        <end position="27"/>
    </location>
</feature>
<dbReference type="Gene3D" id="2.60.40.2030">
    <property type="match status" value="1"/>
</dbReference>
<dbReference type="Pfam" id="PF03160">
    <property type="entry name" value="Calx-beta"/>
    <property type="match status" value="1"/>
</dbReference>
<evidence type="ECO:0000256" key="1">
    <source>
        <dbReference type="ARBA" id="ARBA00022729"/>
    </source>
</evidence>
<proteinExistence type="predicted"/>
<dbReference type="InterPro" id="IPR003644">
    <property type="entry name" value="Calx_beta"/>
</dbReference>
<dbReference type="Gene3D" id="2.80.10.50">
    <property type="match status" value="3"/>
</dbReference>
<evidence type="ECO:0000256" key="2">
    <source>
        <dbReference type="ARBA" id="ARBA00022737"/>
    </source>
</evidence>
<evidence type="ECO:0000256" key="4">
    <source>
        <dbReference type="ARBA" id="ARBA00023065"/>
    </source>
</evidence>
<dbReference type="GO" id="GO:0007154">
    <property type="term" value="P:cell communication"/>
    <property type="evidence" value="ECO:0007669"/>
    <property type="project" value="InterPro"/>
</dbReference>